<dbReference type="PANTHER" id="PTHR11699">
    <property type="entry name" value="ALDEHYDE DEHYDROGENASE-RELATED"/>
    <property type="match status" value="1"/>
</dbReference>
<dbReference type="InterPro" id="IPR015590">
    <property type="entry name" value="Aldehyde_DH_dom"/>
</dbReference>
<dbReference type="Gene3D" id="3.40.309.10">
    <property type="entry name" value="Aldehyde Dehydrogenase, Chain A, domain 2"/>
    <property type="match status" value="1"/>
</dbReference>
<dbReference type="InterPro" id="IPR029510">
    <property type="entry name" value="Ald_DH_CS_GLU"/>
</dbReference>
<keyword evidence="2 4" id="KW-0560">Oxidoreductase</keyword>
<dbReference type="InterPro" id="IPR016163">
    <property type="entry name" value="Ald_DH_C"/>
</dbReference>
<dbReference type="PROSITE" id="PS00687">
    <property type="entry name" value="ALDEHYDE_DEHYDR_GLU"/>
    <property type="match status" value="1"/>
</dbReference>
<reference evidence="7" key="1">
    <citation type="submission" date="2016-10" db="EMBL/GenBank/DDBJ databases">
        <authorList>
            <person name="Varghese N."/>
            <person name="Submissions S."/>
        </authorList>
    </citation>
    <scope>NUCLEOTIDE SEQUENCE [LARGE SCALE GENOMIC DNA]</scope>
    <source>
        <strain evidence="7">DSM 26471</strain>
    </source>
</reference>
<dbReference type="Pfam" id="PF00171">
    <property type="entry name" value="Aldedh"/>
    <property type="match status" value="1"/>
</dbReference>
<gene>
    <name evidence="6" type="ORF">SAMN04487991_1408</name>
</gene>
<dbReference type="STRING" id="588602.SAMN04487991_1408"/>
<dbReference type="SUPFAM" id="SSF53720">
    <property type="entry name" value="ALDH-like"/>
    <property type="match status" value="1"/>
</dbReference>
<keyword evidence="7" id="KW-1185">Reference proteome</keyword>
<sequence length="502" mass="52586">MTITVTAPALKTEGAKAFLARAVQPVWIGGDWRVLSETFDSHDPATGGLLTRLSRAGQDEADEAVAAATRALSAPDWAQMLPAARQALLWRIADLIEAHADELAELECLDQGKTYATARFGELNGAIAQFRYYVGYATKLGGQTITPSIGYAPEGKQVMAYTRREPVGVVAAIVPWNSPLLMAAMKLAPALCAGCTVILKPAEETSLTAVRLCELLEEAGVPAGVVNLLTGFGHEVGEALGTHSGVAKVAFTGSTEIGRHLLGSAQGNLKKLTLELGGKSPAIVLEDADLALAVPGVARGIFGNSGQVCVAASRVYVHRKIYDAFAEGFAKAAGALRLGHGLAPGSDLGPLINPAHAARVAGMVEAGRQEGAEVLAGGQGNAEHPAFYRPTVLAHVTPDMALMREEIFGPVTTLTPFDHADEVIAMANDTEYGLAASVWTESLSSAHRLSAAVRAGTVWVNCHSYFSPELPKGGMKTSGWGVENGAQGLDNYLENKTVCMVI</sequence>
<dbReference type="GO" id="GO:0016620">
    <property type="term" value="F:oxidoreductase activity, acting on the aldehyde or oxo group of donors, NAD or NADP as acceptor"/>
    <property type="evidence" value="ECO:0007669"/>
    <property type="project" value="InterPro"/>
</dbReference>
<protein>
    <submittedName>
        <fullName evidence="6">Phenylacetaldehyde dehydrogenase</fullName>
    </submittedName>
</protein>
<dbReference type="OrthoDB" id="9812625at2"/>
<evidence type="ECO:0000256" key="4">
    <source>
        <dbReference type="RuleBase" id="RU003345"/>
    </source>
</evidence>
<dbReference type="RefSeq" id="WP_090059458.1">
    <property type="nucleotide sequence ID" value="NZ_FORH01000002.1"/>
</dbReference>
<evidence type="ECO:0000259" key="5">
    <source>
        <dbReference type="Pfam" id="PF00171"/>
    </source>
</evidence>
<evidence type="ECO:0000256" key="1">
    <source>
        <dbReference type="ARBA" id="ARBA00009986"/>
    </source>
</evidence>
<dbReference type="FunFam" id="3.40.605.10:FF:000007">
    <property type="entry name" value="NAD/NADP-dependent betaine aldehyde dehydrogenase"/>
    <property type="match status" value="1"/>
</dbReference>
<comment type="similarity">
    <text evidence="1 4">Belongs to the aldehyde dehydrogenase family.</text>
</comment>
<name>A0A1I3NLJ6_9RHOB</name>
<accession>A0A1I3NLJ6</accession>
<evidence type="ECO:0000256" key="3">
    <source>
        <dbReference type="PROSITE-ProRule" id="PRU10007"/>
    </source>
</evidence>
<evidence type="ECO:0000313" key="6">
    <source>
        <dbReference type="EMBL" id="SFJ10163.1"/>
    </source>
</evidence>
<dbReference type="InterPro" id="IPR016161">
    <property type="entry name" value="Ald_DH/histidinol_DH"/>
</dbReference>
<organism evidence="6 7">
    <name type="scientific">Celeribacter neptunius</name>
    <dbReference type="NCBI Taxonomy" id="588602"/>
    <lineage>
        <taxon>Bacteria</taxon>
        <taxon>Pseudomonadati</taxon>
        <taxon>Pseudomonadota</taxon>
        <taxon>Alphaproteobacteria</taxon>
        <taxon>Rhodobacterales</taxon>
        <taxon>Roseobacteraceae</taxon>
        <taxon>Celeribacter</taxon>
    </lineage>
</organism>
<evidence type="ECO:0000256" key="2">
    <source>
        <dbReference type="ARBA" id="ARBA00023002"/>
    </source>
</evidence>
<dbReference type="FunFam" id="3.40.309.10:FF:000009">
    <property type="entry name" value="Aldehyde dehydrogenase A"/>
    <property type="match status" value="1"/>
</dbReference>
<feature type="active site" evidence="3">
    <location>
        <position position="275"/>
    </location>
</feature>
<feature type="domain" description="Aldehyde dehydrogenase" evidence="5">
    <location>
        <begin position="37"/>
        <end position="498"/>
    </location>
</feature>
<dbReference type="AlphaFoldDB" id="A0A1I3NLJ6"/>
<dbReference type="EMBL" id="FORH01000002">
    <property type="protein sequence ID" value="SFJ10163.1"/>
    <property type="molecule type" value="Genomic_DNA"/>
</dbReference>
<dbReference type="PROSITE" id="PS00070">
    <property type="entry name" value="ALDEHYDE_DEHYDR_CYS"/>
    <property type="match status" value="1"/>
</dbReference>
<dbReference type="InterPro" id="IPR016160">
    <property type="entry name" value="Ald_DH_CS_CYS"/>
</dbReference>
<proteinExistence type="inferred from homology"/>
<dbReference type="Gene3D" id="3.40.605.10">
    <property type="entry name" value="Aldehyde Dehydrogenase, Chain A, domain 1"/>
    <property type="match status" value="1"/>
</dbReference>
<evidence type="ECO:0000313" key="7">
    <source>
        <dbReference type="Proteomes" id="UP000199630"/>
    </source>
</evidence>
<dbReference type="InterPro" id="IPR016162">
    <property type="entry name" value="Ald_DH_N"/>
</dbReference>
<dbReference type="Proteomes" id="UP000199630">
    <property type="component" value="Unassembled WGS sequence"/>
</dbReference>